<dbReference type="GO" id="GO:0019867">
    <property type="term" value="C:outer membrane"/>
    <property type="evidence" value="ECO:0007669"/>
    <property type="project" value="InterPro"/>
</dbReference>
<keyword evidence="3" id="KW-0456">Lyase</keyword>
<dbReference type="CDD" id="cd14485">
    <property type="entry name" value="mltA_like_LT_A"/>
    <property type="match status" value="1"/>
</dbReference>
<dbReference type="EC" id="4.2.2.n1" evidence="2"/>
<dbReference type="SUPFAM" id="SSF50685">
    <property type="entry name" value="Barwin-like endoglucanases"/>
    <property type="match status" value="1"/>
</dbReference>
<dbReference type="EMBL" id="AP023361">
    <property type="protein sequence ID" value="BCJ89324.1"/>
    <property type="molecule type" value="Genomic_DNA"/>
</dbReference>
<evidence type="ECO:0000256" key="2">
    <source>
        <dbReference type="ARBA" id="ARBA00012587"/>
    </source>
</evidence>
<accession>A0A6S6QGR8</accession>
<dbReference type="SMART" id="SM00925">
    <property type="entry name" value="MltA"/>
    <property type="match status" value="1"/>
</dbReference>
<evidence type="ECO:0000313" key="8">
    <source>
        <dbReference type="EMBL" id="BCJ89324.1"/>
    </source>
</evidence>
<feature type="chain" id="PRO_5028403489" description="peptidoglycan lytic exotransglycosylase" evidence="6">
    <location>
        <begin position="22"/>
        <end position="359"/>
    </location>
</feature>
<feature type="domain" description="Lytic transglycosylase MltA" evidence="7">
    <location>
        <begin position="122"/>
        <end position="253"/>
    </location>
</feature>
<dbReference type="KEGG" id="tso:IZ6_00590"/>
<organism evidence="8 9">
    <name type="scientific">Terrihabitans soli</name>
    <dbReference type="NCBI Taxonomy" id="708113"/>
    <lineage>
        <taxon>Bacteria</taxon>
        <taxon>Pseudomonadati</taxon>
        <taxon>Pseudomonadota</taxon>
        <taxon>Alphaproteobacteria</taxon>
        <taxon>Hyphomicrobiales</taxon>
        <taxon>Terrihabitans</taxon>
    </lineage>
</organism>
<dbReference type="GO" id="GO:0004553">
    <property type="term" value="F:hydrolase activity, hydrolyzing O-glycosyl compounds"/>
    <property type="evidence" value="ECO:0007669"/>
    <property type="project" value="InterPro"/>
</dbReference>
<dbReference type="PANTHER" id="PTHR30124">
    <property type="entry name" value="MEMBRANE-BOUND LYTIC MUREIN TRANSGLYCOSYLASE A"/>
    <property type="match status" value="1"/>
</dbReference>
<evidence type="ECO:0000313" key="9">
    <source>
        <dbReference type="Proteomes" id="UP000515317"/>
    </source>
</evidence>
<name>A0A6S6QGR8_9HYPH</name>
<comment type="catalytic activity">
    <reaction evidence="1">
        <text>Exolytic cleavage of the (1-&gt;4)-beta-glycosidic linkage between N-acetylmuramic acid (MurNAc) and N-acetylglucosamine (GlcNAc) residues in peptidoglycan, from either the reducing or the non-reducing ends of the peptidoglycan chains, with concomitant formation of a 1,6-anhydrobond in the MurNAc residue.</text>
        <dbReference type="EC" id="4.2.2.n1"/>
    </reaction>
</comment>
<dbReference type="InterPro" id="IPR005300">
    <property type="entry name" value="MltA_B"/>
</dbReference>
<evidence type="ECO:0000256" key="6">
    <source>
        <dbReference type="SAM" id="SignalP"/>
    </source>
</evidence>
<feature type="signal peptide" evidence="6">
    <location>
        <begin position="1"/>
        <end position="21"/>
    </location>
</feature>
<dbReference type="GO" id="GO:0071555">
    <property type="term" value="P:cell wall organization"/>
    <property type="evidence" value="ECO:0007669"/>
    <property type="project" value="UniProtKB-KW"/>
</dbReference>
<keyword evidence="4" id="KW-0961">Cell wall biogenesis/degradation</keyword>
<dbReference type="GO" id="GO:0009253">
    <property type="term" value="P:peptidoglycan catabolic process"/>
    <property type="evidence" value="ECO:0007669"/>
    <property type="project" value="TreeGrafter"/>
</dbReference>
<dbReference type="RefSeq" id="WP_225873947.1">
    <property type="nucleotide sequence ID" value="NZ_AP023361.1"/>
</dbReference>
<dbReference type="GO" id="GO:0008933">
    <property type="term" value="F:peptidoglycan lytic transglycosylase activity"/>
    <property type="evidence" value="ECO:0007669"/>
    <property type="project" value="TreeGrafter"/>
</dbReference>
<dbReference type="Pfam" id="PF03562">
    <property type="entry name" value="MltA"/>
    <property type="match status" value="1"/>
</dbReference>
<dbReference type="Pfam" id="PF06725">
    <property type="entry name" value="3D"/>
    <property type="match status" value="1"/>
</dbReference>
<dbReference type="PANTHER" id="PTHR30124:SF0">
    <property type="entry name" value="MEMBRANE-BOUND LYTIC MUREIN TRANSGLYCOSYLASE A"/>
    <property type="match status" value="1"/>
</dbReference>
<evidence type="ECO:0000256" key="5">
    <source>
        <dbReference type="ARBA" id="ARBA00030918"/>
    </source>
</evidence>
<dbReference type="InterPro" id="IPR026044">
    <property type="entry name" value="MltA"/>
</dbReference>
<evidence type="ECO:0000259" key="7">
    <source>
        <dbReference type="SMART" id="SM00925"/>
    </source>
</evidence>
<keyword evidence="6" id="KW-0732">Signal</keyword>
<dbReference type="GO" id="GO:0009254">
    <property type="term" value="P:peptidoglycan turnover"/>
    <property type="evidence" value="ECO:0007669"/>
    <property type="project" value="InterPro"/>
</dbReference>
<dbReference type="CDD" id="cd14668">
    <property type="entry name" value="mlta_B"/>
    <property type="match status" value="1"/>
</dbReference>
<dbReference type="PIRSF" id="PIRSF019422">
    <property type="entry name" value="MltA"/>
    <property type="match status" value="1"/>
</dbReference>
<gene>
    <name evidence="8" type="ORF">IZ6_00590</name>
</gene>
<dbReference type="Proteomes" id="UP000515317">
    <property type="component" value="Chromosome"/>
</dbReference>
<evidence type="ECO:0000256" key="3">
    <source>
        <dbReference type="ARBA" id="ARBA00023239"/>
    </source>
</evidence>
<reference evidence="8 9" key="1">
    <citation type="submission" date="2020-08" db="EMBL/GenBank/DDBJ databases">
        <title>Genome sequence of Rhizobiales bacterium strain IZ6.</title>
        <authorList>
            <person name="Nakai R."/>
            <person name="Naganuma T."/>
        </authorList>
    </citation>
    <scope>NUCLEOTIDE SEQUENCE [LARGE SCALE GENOMIC DNA]</scope>
    <source>
        <strain evidence="8 9">IZ6</strain>
    </source>
</reference>
<sequence length="359" mass="38949">MKTEFLASVLIALISAMPARAAPPQPDLQPLMFDALRGWAAEDHAAAFIPFRLSCVQLAARSPAERPGAPGSPGLDAACGAALALPERPDKKAARKFFETWFSPALVTPDKSSFFTGYYEPEFSGALTPSERFPTPLLKMPDKLPDPAPDRAAIEAGLFAGRGLELVFMDPIDAFFTHIQGSARIRLPDSSMVRVNFAGRNGYPFTPVGRALVEKKLLTREQANMQSIRAWLTDNPKLAPQMMQENKSYIFFRFDNGRPEAEGPIGAQRVPLTAGRSIAVDDSIWPYGLPVWVDAILPVSKGEARVRRLMIAQDTGAAIRGAGRADLYIGSGPEAGKIAGRVRHNGHFIVFVPKAGPTQ</sequence>
<dbReference type="Gene3D" id="2.40.40.10">
    <property type="entry name" value="RlpA-like domain"/>
    <property type="match status" value="2"/>
</dbReference>
<dbReference type="InterPro" id="IPR010611">
    <property type="entry name" value="3D_dom"/>
</dbReference>
<dbReference type="AlphaFoldDB" id="A0A6S6QGR8"/>
<dbReference type="InterPro" id="IPR036908">
    <property type="entry name" value="RlpA-like_sf"/>
</dbReference>
<protein>
    <recommendedName>
        <fullName evidence="2">peptidoglycan lytic exotransglycosylase</fullName>
        <ecNumber evidence="2">4.2.2.n1</ecNumber>
    </recommendedName>
    <alternativeName>
        <fullName evidence="5">Murein hydrolase A</fullName>
    </alternativeName>
</protein>
<evidence type="ECO:0000256" key="1">
    <source>
        <dbReference type="ARBA" id="ARBA00001420"/>
    </source>
</evidence>
<proteinExistence type="predicted"/>
<evidence type="ECO:0000256" key="4">
    <source>
        <dbReference type="ARBA" id="ARBA00023316"/>
    </source>
</evidence>
<keyword evidence="9" id="KW-1185">Reference proteome</keyword>